<evidence type="ECO:0000256" key="2">
    <source>
        <dbReference type="RuleBase" id="RU000408"/>
    </source>
</evidence>
<dbReference type="AlphaFoldDB" id="A0A2S7VJ53"/>
<dbReference type="GO" id="GO:0005829">
    <property type="term" value="C:cytosol"/>
    <property type="evidence" value="ECO:0007669"/>
    <property type="project" value="UniProtKB-ARBA"/>
</dbReference>
<evidence type="ECO:0000259" key="4">
    <source>
        <dbReference type="PROSITE" id="PS51857"/>
    </source>
</evidence>
<evidence type="ECO:0000256" key="1">
    <source>
        <dbReference type="ARBA" id="ARBA00022553"/>
    </source>
</evidence>
<dbReference type="InterPro" id="IPR011129">
    <property type="entry name" value="CSD"/>
</dbReference>
<dbReference type="OrthoDB" id="72963at2"/>
<reference evidence="5 6" key="1">
    <citation type="submission" date="2016-12" db="EMBL/GenBank/DDBJ databases">
        <title>Diversity of luminous bacteria.</title>
        <authorList>
            <person name="Yoshizawa S."/>
            <person name="Kogure K."/>
        </authorList>
    </citation>
    <scope>NUCLEOTIDE SEQUENCE [LARGE SCALE GENOMIC DNA]</scope>
    <source>
        <strain evidence="5 6">LC1-200</strain>
    </source>
</reference>
<dbReference type="InterPro" id="IPR010718">
    <property type="entry name" value="DUF1294"/>
</dbReference>
<dbReference type="EMBL" id="MSCJ01000003">
    <property type="protein sequence ID" value="PQJ62226.1"/>
    <property type="molecule type" value="Genomic_DNA"/>
</dbReference>
<organism evidence="5 6">
    <name type="scientific">Photobacterium angustum</name>
    <dbReference type="NCBI Taxonomy" id="661"/>
    <lineage>
        <taxon>Bacteria</taxon>
        <taxon>Pseudomonadati</taxon>
        <taxon>Pseudomonadota</taxon>
        <taxon>Gammaproteobacteria</taxon>
        <taxon>Vibrionales</taxon>
        <taxon>Vibrionaceae</taxon>
        <taxon>Photobacterium</taxon>
    </lineage>
</organism>
<accession>A0A2S7VJ53</accession>
<feature type="transmembrane region" description="Helical" evidence="3">
    <location>
        <begin position="108"/>
        <end position="126"/>
    </location>
</feature>
<dbReference type="CDD" id="cd04458">
    <property type="entry name" value="CSP_CDS"/>
    <property type="match status" value="1"/>
</dbReference>
<dbReference type="SUPFAM" id="SSF50249">
    <property type="entry name" value="Nucleic acid-binding proteins"/>
    <property type="match status" value="1"/>
</dbReference>
<protein>
    <recommendedName>
        <fullName evidence="4">CSD domain-containing protein</fullName>
    </recommendedName>
</protein>
<dbReference type="RefSeq" id="WP_105062044.1">
    <property type="nucleotide sequence ID" value="NZ_MSCJ01000003.1"/>
</dbReference>
<dbReference type="Gene3D" id="2.40.50.140">
    <property type="entry name" value="Nucleic acid-binding proteins"/>
    <property type="match status" value="1"/>
</dbReference>
<evidence type="ECO:0000256" key="3">
    <source>
        <dbReference type="SAM" id="Phobius"/>
    </source>
</evidence>
<dbReference type="PROSITE" id="PS51857">
    <property type="entry name" value="CSD_2"/>
    <property type="match status" value="1"/>
</dbReference>
<feature type="transmembrane region" description="Helical" evidence="3">
    <location>
        <begin position="84"/>
        <end position="102"/>
    </location>
</feature>
<dbReference type="PANTHER" id="PTHR12962">
    <property type="entry name" value="CALCIUM-REGULATED HEAT STABLE PROTEIN CRHSP-24-RELATED"/>
    <property type="match status" value="1"/>
</dbReference>
<evidence type="ECO:0000313" key="5">
    <source>
        <dbReference type="EMBL" id="PQJ62226.1"/>
    </source>
</evidence>
<dbReference type="Pfam" id="PF00313">
    <property type="entry name" value="CSD"/>
    <property type="match status" value="1"/>
</dbReference>
<keyword evidence="3" id="KW-0812">Transmembrane</keyword>
<dbReference type="PROSITE" id="PS00352">
    <property type="entry name" value="CSD_1"/>
    <property type="match status" value="1"/>
</dbReference>
<gene>
    <name evidence="5" type="ORF">BTO08_18455</name>
</gene>
<dbReference type="GO" id="GO:0003730">
    <property type="term" value="F:mRNA 3'-UTR binding"/>
    <property type="evidence" value="ECO:0007669"/>
    <property type="project" value="TreeGrafter"/>
</dbReference>
<keyword evidence="1" id="KW-0597">Phosphoprotein</keyword>
<evidence type="ECO:0000313" key="6">
    <source>
        <dbReference type="Proteomes" id="UP000238730"/>
    </source>
</evidence>
<dbReference type="InterPro" id="IPR019844">
    <property type="entry name" value="CSD_CS"/>
</dbReference>
<keyword evidence="3" id="KW-0472">Membrane</keyword>
<feature type="transmembrane region" description="Helical" evidence="3">
    <location>
        <begin position="172"/>
        <end position="190"/>
    </location>
</feature>
<dbReference type="InterPro" id="IPR012340">
    <property type="entry name" value="NA-bd_OB-fold"/>
</dbReference>
<dbReference type="Proteomes" id="UP000238730">
    <property type="component" value="Unassembled WGS sequence"/>
</dbReference>
<comment type="subcellular location">
    <subcellularLocation>
        <location evidence="2">Cytoplasm</location>
    </subcellularLocation>
</comment>
<feature type="domain" description="CSD" evidence="4">
    <location>
        <begin position="2"/>
        <end position="67"/>
    </location>
</feature>
<comment type="caution">
    <text evidence="5">The sequence shown here is derived from an EMBL/GenBank/DDBJ whole genome shotgun (WGS) entry which is preliminary data.</text>
</comment>
<dbReference type="Pfam" id="PF06961">
    <property type="entry name" value="DUF1294"/>
    <property type="match status" value="1"/>
</dbReference>
<dbReference type="InterPro" id="IPR052069">
    <property type="entry name" value="Ca-reg_mRNA-binding_domain"/>
</dbReference>
<sequence>MAQQGKIISWNQQKGFGFIAPDNGEQDVFFHVSALPDKQCRPRINEVVTFRIGKDKKGRMSATMVTFTKAHSGLDKYTAPFSKAQWFSVIFLAFVTISVALFNTPYQVLIGYLVLSVVTFAVYAHDKRAAKLDKWRTKEASLHVLALVGGWPGALWAQKILRHKSQKQPFKAILWIMIILNCAAFILSFTPEGVTLIKQALQLI</sequence>
<proteinExistence type="predicted"/>
<dbReference type="PANTHER" id="PTHR12962:SF1">
    <property type="entry name" value="COLD SHOCK DOMAIN-CONTAINING PROTEIN CG9705"/>
    <property type="match status" value="1"/>
</dbReference>
<keyword evidence="3" id="KW-1133">Transmembrane helix</keyword>
<dbReference type="InterPro" id="IPR002059">
    <property type="entry name" value="CSP_DNA-bd"/>
</dbReference>
<name>A0A2S7VJ53_PHOAN</name>
<dbReference type="SMART" id="SM00357">
    <property type="entry name" value="CSP"/>
    <property type="match status" value="1"/>
</dbReference>
<dbReference type="GO" id="GO:0043488">
    <property type="term" value="P:regulation of mRNA stability"/>
    <property type="evidence" value="ECO:0007669"/>
    <property type="project" value="TreeGrafter"/>
</dbReference>